<accession>A0A679FK11</accession>
<gene>
    <name evidence="2" type="ORF">GsuE55_09530</name>
</gene>
<name>A0A679FK11_9BACL</name>
<evidence type="ECO:0000313" key="2">
    <source>
        <dbReference type="EMBL" id="BBW96120.1"/>
    </source>
</evidence>
<dbReference type="PROSITE" id="PS50801">
    <property type="entry name" value="STAS"/>
    <property type="match status" value="1"/>
</dbReference>
<dbReference type="InterPro" id="IPR036513">
    <property type="entry name" value="STAS_dom_sf"/>
</dbReference>
<evidence type="ECO:0000313" key="3">
    <source>
        <dbReference type="Proteomes" id="UP000501421"/>
    </source>
</evidence>
<keyword evidence="3" id="KW-1185">Reference proteome</keyword>
<organism evidence="2 3">
    <name type="scientific">Geobacillus subterraneus</name>
    <dbReference type="NCBI Taxonomy" id="129338"/>
    <lineage>
        <taxon>Bacteria</taxon>
        <taxon>Bacillati</taxon>
        <taxon>Bacillota</taxon>
        <taxon>Bacilli</taxon>
        <taxon>Bacillales</taxon>
        <taxon>Anoxybacillaceae</taxon>
        <taxon>Geobacillus</taxon>
    </lineage>
</organism>
<dbReference type="EMBL" id="AP022557">
    <property type="protein sequence ID" value="BBW96120.1"/>
    <property type="molecule type" value="Genomic_DNA"/>
</dbReference>
<dbReference type="Pfam" id="PF01740">
    <property type="entry name" value="STAS"/>
    <property type="match status" value="1"/>
</dbReference>
<dbReference type="Proteomes" id="UP000501421">
    <property type="component" value="Chromosome"/>
</dbReference>
<feature type="domain" description="STAS" evidence="1">
    <location>
        <begin position="21"/>
        <end position="119"/>
    </location>
</feature>
<sequence>MEQHRFLFELERIAKPAYDCVVLTGRLAYHTQLAAEQKLAAAAAAVEHPLVIVDTSGLQFLDSTGLALLVRFFKRVVSAGRAMAIVVRENAMIEKILLIAKLNRLLPIAADEQQVLALAPLSSPGPIEQAVLLEAWQQRRAEGGDGSG</sequence>
<dbReference type="SUPFAM" id="SSF52091">
    <property type="entry name" value="SpoIIaa-like"/>
    <property type="match status" value="1"/>
</dbReference>
<reference evidence="3" key="1">
    <citation type="journal article" date="2020" name="Microbiol. Resour. Announc.">
        <title>Complete Genome Sequence of Geobacillus sp. Strain E55-1, Isolated from Mine Geyser in Japan.</title>
        <authorList>
            <person name="Miyazaki K."/>
            <person name="Hase E."/>
            <person name="Tokito N."/>
        </authorList>
    </citation>
    <scope>NUCLEOTIDE SEQUENCE [LARGE SCALE GENOMIC DNA]</scope>
    <source>
        <strain evidence="3">E55-1</strain>
    </source>
</reference>
<dbReference type="InterPro" id="IPR002645">
    <property type="entry name" value="STAS_dom"/>
</dbReference>
<protein>
    <recommendedName>
        <fullName evidence="1">STAS domain-containing protein</fullName>
    </recommendedName>
</protein>
<dbReference type="RefSeq" id="WP_033843906.1">
    <property type="nucleotide sequence ID" value="NZ_AP022557.1"/>
</dbReference>
<evidence type="ECO:0000259" key="1">
    <source>
        <dbReference type="PROSITE" id="PS50801"/>
    </source>
</evidence>
<proteinExistence type="predicted"/>
<dbReference type="Gene3D" id="3.30.750.24">
    <property type="entry name" value="STAS domain"/>
    <property type="match status" value="1"/>
</dbReference>
<dbReference type="CDD" id="cd07043">
    <property type="entry name" value="STAS_anti-anti-sigma_factors"/>
    <property type="match status" value="1"/>
</dbReference>
<dbReference type="AlphaFoldDB" id="A0A679FK11"/>